<protein>
    <submittedName>
        <fullName evidence="2">Uncharacterized protein</fullName>
    </submittedName>
</protein>
<proteinExistence type="predicted"/>
<name>A0A5M3WKW7_9ACTN</name>
<evidence type="ECO:0000313" key="2">
    <source>
        <dbReference type="EMBL" id="GES07861.1"/>
    </source>
</evidence>
<keyword evidence="3" id="KW-1185">Reference proteome</keyword>
<feature type="transmembrane region" description="Helical" evidence="1">
    <location>
        <begin position="36"/>
        <end position="56"/>
    </location>
</feature>
<dbReference type="RefSeq" id="WP_170321454.1">
    <property type="nucleotide sequence ID" value="NZ_BAAAHL010000012.1"/>
</dbReference>
<keyword evidence="1" id="KW-1133">Transmembrane helix</keyword>
<dbReference type="EMBL" id="BLAE01000008">
    <property type="protein sequence ID" value="GES07861.1"/>
    <property type="molecule type" value="Genomic_DNA"/>
</dbReference>
<keyword evidence="1" id="KW-0812">Transmembrane</keyword>
<organism evidence="2 3">
    <name type="scientific">Acrocarpospora macrocephala</name>
    <dbReference type="NCBI Taxonomy" id="150177"/>
    <lineage>
        <taxon>Bacteria</taxon>
        <taxon>Bacillati</taxon>
        <taxon>Actinomycetota</taxon>
        <taxon>Actinomycetes</taxon>
        <taxon>Streptosporangiales</taxon>
        <taxon>Streptosporangiaceae</taxon>
        <taxon>Acrocarpospora</taxon>
    </lineage>
</organism>
<dbReference type="AlphaFoldDB" id="A0A5M3WKW7"/>
<accession>A0A5M3WKW7</accession>
<evidence type="ECO:0000256" key="1">
    <source>
        <dbReference type="SAM" id="Phobius"/>
    </source>
</evidence>
<feature type="transmembrane region" description="Helical" evidence="1">
    <location>
        <begin position="7"/>
        <end position="24"/>
    </location>
</feature>
<sequence length="58" mass="6749">MNQRIGRAIVLIYILVGIYVAWIYDYLTPRLLRDIAEALLSIFLWFLVLLGVNLNLGR</sequence>
<reference evidence="2 3" key="1">
    <citation type="submission" date="2019-10" db="EMBL/GenBank/DDBJ databases">
        <title>Whole genome shotgun sequence of Acrocarpospora macrocephala NBRC 16266.</title>
        <authorList>
            <person name="Ichikawa N."/>
            <person name="Kimura A."/>
            <person name="Kitahashi Y."/>
            <person name="Komaki H."/>
            <person name="Oguchi A."/>
        </authorList>
    </citation>
    <scope>NUCLEOTIDE SEQUENCE [LARGE SCALE GENOMIC DNA]</scope>
    <source>
        <strain evidence="2 3">NBRC 16266</strain>
    </source>
</reference>
<dbReference type="Proteomes" id="UP000331127">
    <property type="component" value="Unassembled WGS sequence"/>
</dbReference>
<evidence type="ECO:0000313" key="3">
    <source>
        <dbReference type="Proteomes" id="UP000331127"/>
    </source>
</evidence>
<comment type="caution">
    <text evidence="2">The sequence shown here is derived from an EMBL/GenBank/DDBJ whole genome shotgun (WGS) entry which is preliminary data.</text>
</comment>
<gene>
    <name evidence="2" type="ORF">Amac_014560</name>
</gene>
<keyword evidence="1" id="KW-0472">Membrane</keyword>